<evidence type="ECO:0000313" key="3">
    <source>
        <dbReference type="EMBL" id="KAJ1125098.1"/>
    </source>
</evidence>
<keyword evidence="2" id="KW-1133">Transmembrane helix</keyword>
<keyword evidence="2" id="KW-0812">Transmembrane</keyword>
<sequence>MSWAVEALTPVLWISGGWALTLVALLLVCVNCWQSRGAPIMPRQVHTHQSSALTSQEENNDNDEEDFEEAPAPIPAPPKSQSEGAQRKTQKSVTDADSHGSYVNIQTDYVNVHHIATGSSPVSESLYLEVLPADMQVKERNQTNHSYENVATVDEFKASVDSWSGFDYENVMGPCSLRSQRAWSVWLRAAAIREHDLRPVQKSSHDSEMNCIITRTLQRKTDRVTQHHTGDQGVSPEVLNLTRRLQPLPRGSRCSCRIPLLCAQPAKSEPTRQLQQRCRCVLCSGPPHRGILQASTERHAQHMRSGESVQATSLPVLGSLLKAQCQ</sequence>
<dbReference type="AlphaFoldDB" id="A0AAV7PH62"/>
<evidence type="ECO:0008006" key="5">
    <source>
        <dbReference type="Google" id="ProtNLM"/>
    </source>
</evidence>
<feature type="transmembrane region" description="Helical" evidence="2">
    <location>
        <begin position="12"/>
        <end position="33"/>
    </location>
</feature>
<dbReference type="Proteomes" id="UP001066276">
    <property type="component" value="Chromosome 7"/>
</dbReference>
<organism evidence="3 4">
    <name type="scientific">Pleurodeles waltl</name>
    <name type="common">Iberian ribbed newt</name>
    <dbReference type="NCBI Taxonomy" id="8319"/>
    <lineage>
        <taxon>Eukaryota</taxon>
        <taxon>Metazoa</taxon>
        <taxon>Chordata</taxon>
        <taxon>Craniata</taxon>
        <taxon>Vertebrata</taxon>
        <taxon>Euteleostomi</taxon>
        <taxon>Amphibia</taxon>
        <taxon>Batrachia</taxon>
        <taxon>Caudata</taxon>
        <taxon>Salamandroidea</taxon>
        <taxon>Salamandridae</taxon>
        <taxon>Pleurodelinae</taxon>
        <taxon>Pleurodeles</taxon>
    </lineage>
</organism>
<feature type="compositionally biased region" description="Acidic residues" evidence="1">
    <location>
        <begin position="58"/>
        <end position="69"/>
    </location>
</feature>
<gene>
    <name evidence="3" type="ORF">NDU88_003536</name>
</gene>
<evidence type="ECO:0000313" key="4">
    <source>
        <dbReference type="Proteomes" id="UP001066276"/>
    </source>
</evidence>
<protein>
    <recommendedName>
        <fullName evidence="5">Linker for activation of T-cells family member 2</fullName>
    </recommendedName>
</protein>
<dbReference type="EMBL" id="JANPWB010000011">
    <property type="protein sequence ID" value="KAJ1125098.1"/>
    <property type="molecule type" value="Genomic_DNA"/>
</dbReference>
<proteinExistence type="predicted"/>
<name>A0AAV7PH62_PLEWA</name>
<reference evidence="3" key="1">
    <citation type="journal article" date="2022" name="bioRxiv">
        <title>Sequencing and chromosome-scale assembly of the giantPleurodeles waltlgenome.</title>
        <authorList>
            <person name="Brown T."/>
            <person name="Elewa A."/>
            <person name="Iarovenko S."/>
            <person name="Subramanian E."/>
            <person name="Araus A.J."/>
            <person name="Petzold A."/>
            <person name="Susuki M."/>
            <person name="Suzuki K.-i.T."/>
            <person name="Hayashi T."/>
            <person name="Toyoda A."/>
            <person name="Oliveira C."/>
            <person name="Osipova E."/>
            <person name="Leigh N.D."/>
            <person name="Simon A."/>
            <person name="Yun M.H."/>
        </authorList>
    </citation>
    <scope>NUCLEOTIDE SEQUENCE</scope>
    <source>
        <strain evidence="3">20211129_DDA</strain>
        <tissue evidence="3">Liver</tissue>
    </source>
</reference>
<evidence type="ECO:0000256" key="2">
    <source>
        <dbReference type="SAM" id="Phobius"/>
    </source>
</evidence>
<keyword evidence="4" id="KW-1185">Reference proteome</keyword>
<comment type="caution">
    <text evidence="3">The sequence shown here is derived from an EMBL/GenBank/DDBJ whole genome shotgun (WGS) entry which is preliminary data.</text>
</comment>
<evidence type="ECO:0000256" key="1">
    <source>
        <dbReference type="SAM" id="MobiDB-lite"/>
    </source>
</evidence>
<keyword evidence="2" id="KW-0472">Membrane</keyword>
<feature type="compositionally biased region" description="Polar residues" evidence="1">
    <location>
        <begin position="47"/>
        <end position="56"/>
    </location>
</feature>
<feature type="region of interest" description="Disordered" evidence="1">
    <location>
        <begin position="43"/>
        <end position="97"/>
    </location>
</feature>
<accession>A0AAV7PH62</accession>